<dbReference type="EMBL" id="QGNW01000001">
    <property type="protein sequence ID" value="RVX23883.1"/>
    <property type="molecule type" value="Genomic_DNA"/>
</dbReference>
<feature type="compositionally biased region" description="Polar residues" evidence="1">
    <location>
        <begin position="138"/>
        <end position="164"/>
    </location>
</feature>
<organism evidence="2 3">
    <name type="scientific">Vitis vinifera</name>
    <name type="common">Grape</name>
    <dbReference type="NCBI Taxonomy" id="29760"/>
    <lineage>
        <taxon>Eukaryota</taxon>
        <taxon>Viridiplantae</taxon>
        <taxon>Streptophyta</taxon>
        <taxon>Embryophyta</taxon>
        <taxon>Tracheophyta</taxon>
        <taxon>Spermatophyta</taxon>
        <taxon>Magnoliopsida</taxon>
        <taxon>eudicotyledons</taxon>
        <taxon>Gunneridae</taxon>
        <taxon>Pentapetalae</taxon>
        <taxon>rosids</taxon>
        <taxon>Vitales</taxon>
        <taxon>Vitaceae</taxon>
        <taxon>Viteae</taxon>
        <taxon>Vitis</taxon>
    </lineage>
</organism>
<proteinExistence type="predicted"/>
<feature type="compositionally biased region" description="Basic and acidic residues" evidence="1">
    <location>
        <begin position="76"/>
        <end position="92"/>
    </location>
</feature>
<name>A0A438KRP4_VITVI</name>
<feature type="region of interest" description="Disordered" evidence="1">
    <location>
        <begin position="31"/>
        <end position="164"/>
    </location>
</feature>
<comment type="caution">
    <text evidence="2">The sequence shown here is derived from an EMBL/GenBank/DDBJ whole genome shotgun (WGS) entry which is preliminary data.</text>
</comment>
<sequence>MVKGISISKARTEEVDLPRVAGLGGVAEGEEFASLPKGGSQPLWELGVGGKAGSVSSELSESEDSSSEIEEPTNDEILKNDEYHDEAKHQTEMDAEDTSRGTCSKISGRRDDDVLSDSVGSEDSTSDYVTPEIKGDFETTQGPLTAPQTSYSQHGCRQSSHNLQDQSDTCSEMHACMSCDSSEDVPGEINLVPNLTGCGPSSCFQKSKNKSNNPLAGVKQYSKWGHIHAKKNHSLESIDYEIEDE</sequence>
<protein>
    <submittedName>
        <fullName evidence="2">Uncharacterized protein</fullName>
    </submittedName>
</protein>
<evidence type="ECO:0000313" key="2">
    <source>
        <dbReference type="EMBL" id="RVX23883.1"/>
    </source>
</evidence>
<dbReference type="Proteomes" id="UP000288805">
    <property type="component" value="Unassembled WGS sequence"/>
</dbReference>
<reference evidence="2 3" key="1">
    <citation type="journal article" date="2018" name="PLoS Genet.">
        <title>Population sequencing reveals clonal diversity and ancestral inbreeding in the grapevine cultivar Chardonnay.</title>
        <authorList>
            <person name="Roach M.J."/>
            <person name="Johnson D.L."/>
            <person name="Bohlmann J."/>
            <person name="van Vuuren H.J."/>
            <person name="Jones S.J."/>
            <person name="Pretorius I.S."/>
            <person name="Schmidt S.A."/>
            <person name="Borneman A.R."/>
        </authorList>
    </citation>
    <scope>NUCLEOTIDE SEQUENCE [LARGE SCALE GENOMIC DNA]</scope>
    <source>
        <strain evidence="3">cv. Chardonnay</strain>
        <tissue evidence="2">Leaf</tissue>
    </source>
</reference>
<feature type="compositionally biased region" description="Polar residues" evidence="1">
    <location>
        <begin position="118"/>
        <end position="128"/>
    </location>
</feature>
<feature type="compositionally biased region" description="Acidic residues" evidence="1">
    <location>
        <begin position="60"/>
        <end position="74"/>
    </location>
</feature>
<accession>A0A438KRP4</accession>
<gene>
    <name evidence="2" type="ORF">CK203_000533</name>
</gene>
<dbReference type="AlphaFoldDB" id="A0A438KRP4"/>
<evidence type="ECO:0000256" key="1">
    <source>
        <dbReference type="SAM" id="MobiDB-lite"/>
    </source>
</evidence>
<evidence type="ECO:0000313" key="3">
    <source>
        <dbReference type="Proteomes" id="UP000288805"/>
    </source>
</evidence>